<dbReference type="NCBIfam" id="TIGR00254">
    <property type="entry name" value="GGDEF"/>
    <property type="match status" value="1"/>
</dbReference>
<dbReference type="Pfam" id="PF00990">
    <property type="entry name" value="GGDEF"/>
    <property type="match status" value="1"/>
</dbReference>
<dbReference type="Gene3D" id="3.30.70.270">
    <property type="match status" value="1"/>
</dbReference>
<evidence type="ECO:0000256" key="3">
    <source>
        <dbReference type="ARBA" id="ARBA00022475"/>
    </source>
</evidence>
<dbReference type="RefSeq" id="WP_378230742.1">
    <property type="nucleotide sequence ID" value="NZ_JBHSLL010000052.1"/>
</dbReference>
<keyword evidence="9" id="KW-0808">Transferase</keyword>
<dbReference type="PROSITE" id="PS50887">
    <property type="entry name" value="GGDEF"/>
    <property type="match status" value="1"/>
</dbReference>
<feature type="domain" description="GGDEF" evidence="8">
    <location>
        <begin position="344"/>
        <end position="477"/>
    </location>
</feature>
<dbReference type="EC" id="2.7.7.65" evidence="2"/>
<dbReference type="InterPro" id="IPR007895">
    <property type="entry name" value="MASE1"/>
</dbReference>
<evidence type="ECO:0000256" key="2">
    <source>
        <dbReference type="ARBA" id="ARBA00012528"/>
    </source>
</evidence>
<evidence type="ECO:0000256" key="4">
    <source>
        <dbReference type="ARBA" id="ARBA00022692"/>
    </source>
</evidence>
<dbReference type="InterPro" id="IPR050469">
    <property type="entry name" value="Diguanylate_Cyclase"/>
</dbReference>
<dbReference type="PANTHER" id="PTHR45138">
    <property type="entry name" value="REGULATORY COMPONENTS OF SENSORY TRANSDUCTION SYSTEM"/>
    <property type="match status" value="1"/>
</dbReference>
<dbReference type="Proteomes" id="UP001596016">
    <property type="component" value="Unassembled WGS sequence"/>
</dbReference>
<accession>A0ABW0H2V3</accession>
<feature type="transmembrane region" description="Helical" evidence="7">
    <location>
        <begin position="44"/>
        <end position="59"/>
    </location>
</feature>
<keyword evidence="6 7" id="KW-0472">Membrane</keyword>
<dbReference type="InterPro" id="IPR029787">
    <property type="entry name" value="Nucleotide_cyclase"/>
</dbReference>
<protein>
    <recommendedName>
        <fullName evidence="2">diguanylate cyclase</fullName>
        <ecNumber evidence="2">2.7.7.65</ecNumber>
    </recommendedName>
</protein>
<comment type="caution">
    <text evidence="9">The sequence shown here is derived from an EMBL/GenBank/DDBJ whole genome shotgun (WGS) entry which is preliminary data.</text>
</comment>
<evidence type="ECO:0000259" key="8">
    <source>
        <dbReference type="PROSITE" id="PS50887"/>
    </source>
</evidence>
<dbReference type="PANTHER" id="PTHR45138:SF24">
    <property type="entry name" value="DIGUANYLATE CYCLASE DGCC-RELATED"/>
    <property type="match status" value="1"/>
</dbReference>
<keyword evidence="4 7" id="KW-0812">Transmembrane</keyword>
<dbReference type="CDD" id="cd01949">
    <property type="entry name" value="GGDEF"/>
    <property type="match status" value="1"/>
</dbReference>
<comment type="subcellular location">
    <subcellularLocation>
        <location evidence="1">Cell membrane</location>
        <topology evidence="1">Multi-pass membrane protein</topology>
    </subcellularLocation>
</comment>
<evidence type="ECO:0000256" key="1">
    <source>
        <dbReference type="ARBA" id="ARBA00004651"/>
    </source>
</evidence>
<feature type="transmembrane region" description="Helical" evidence="7">
    <location>
        <begin position="157"/>
        <end position="181"/>
    </location>
</feature>
<evidence type="ECO:0000256" key="6">
    <source>
        <dbReference type="ARBA" id="ARBA00023136"/>
    </source>
</evidence>
<gene>
    <name evidence="9" type="ORF">ACFPLB_14150</name>
</gene>
<dbReference type="GO" id="GO:0052621">
    <property type="term" value="F:diguanylate cyclase activity"/>
    <property type="evidence" value="ECO:0007669"/>
    <property type="project" value="UniProtKB-EC"/>
</dbReference>
<dbReference type="InterPro" id="IPR000160">
    <property type="entry name" value="GGDEF_dom"/>
</dbReference>
<reference evidence="10" key="1">
    <citation type="journal article" date="2019" name="Int. J. Syst. Evol. Microbiol.">
        <title>The Global Catalogue of Microorganisms (GCM) 10K type strain sequencing project: providing services to taxonomists for standard genome sequencing and annotation.</title>
        <authorList>
            <consortium name="The Broad Institute Genomics Platform"/>
            <consortium name="The Broad Institute Genome Sequencing Center for Infectious Disease"/>
            <person name="Wu L."/>
            <person name="Ma J."/>
        </authorList>
    </citation>
    <scope>NUCLEOTIDE SEQUENCE [LARGE SCALE GENOMIC DNA]</scope>
    <source>
        <strain evidence="10">CGMCC 4.1415</strain>
    </source>
</reference>
<dbReference type="EMBL" id="JBHSLL010000052">
    <property type="protein sequence ID" value="MFC5387103.1"/>
    <property type="molecule type" value="Genomic_DNA"/>
</dbReference>
<feature type="transmembrane region" description="Helical" evidence="7">
    <location>
        <begin position="202"/>
        <end position="225"/>
    </location>
</feature>
<feature type="transmembrane region" description="Helical" evidence="7">
    <location>
        <begin position="20"/>
        <end position="38"/>
    </location>
</feature>
<keyword evidence="3" id="KW-1003">Cell membrane</keyword>
<feature type="transmembrane region" description="Helical" evidence="7">
    <location>
        <begin position="274"/>
        <end position="293"/>
    </location>
</feature>
<feature type="transmembrane region" description="Helical" evidence="7">
    <location>
        <begin position="90"/>
        <end position="109"/>
    </location>
</feature>
<evidence type="ECO:0000313" key="9">
    <source>
        <dbReference type="EMBL" id="MFC5387103.1"/>
    </source>
</evidence>
<keyword evidence="5 7" id="KW-1133">Transmembrane helix</keyword>
<sequence length="487" mass="53292">MIRKTSAVREPESLISRLDWVFGAILYFSLAFVMIRFASEGHEIAAVWVANAALIGLLVSQRKPKWIRVCLSALIVNAAANLLTRGELTTAILFGIANIAEIVIATWLLRTMIGQRSVLSSLGVFGKFTLIGFLASIVGGFLGGAAAWRLFEVEFLAAWAAWSLSDTLGILVFTPFFLALFKGDYRRCIREKSSLQQLEAMALLIGTFFAAGAIFFVIRKVPIFILLVPTMLVTLRVGQLGTKAAVMLIAAVGLSSTFLETGLIYRANDYDEQILILQVFLFVLLFSSLPVAADLTARRRAAIAFGRREQELTQIAATDALTGLVNRSAFMRLAQDVLSQRQGRQICLITIDVDHFKRINDTFGHHAGDDALRHLASVASSHLRSPDILCRFGGDEFMLLLLDAGIVDAEGICGRLKESLRRRPVRLEDGTTLLLSVSCGIAVADEAETFSELSRRADIALYDAKNAGRGTYRTASTDRGQRRAAVG</sequence>
<proteinExistence type="predicted"/>
<dbReference type="InterPro" id="IPR043128">
    <property type="entry name" value="Rev_trsase/Diguanyl_cyclase"/>
</dbReference>
<dbReference type="Pfam" id="PF05231">
    <property type="entry name" value="MASE1"/>
    <property type="match status" value="1"/>
</dbReference>
<evidence type="ECO:0000313" key="10">
    <source>
        <dbReference type="Proteomes" id="UP001596016"/>
    </source>
</evidence>
<feature type="transmembrane region" description="Helical" evidence="7">
    <location>
        <begin position="66"/>
        <end position="84"/>
    </location>
</feature>
<feature type="transmembrane region" description="Helical" evidence="7">
    <location>
        <begin position="130"/>
        <end position="151"/>
    </location>
</feature>
<keyword evidence="9" id="KW-0548">Nucleotidyltransferase</keyword>
<evidence type="ECO:0000256" key="5">
    <source>
        <dbReference type="ARBA" id="ARBA00022989"/>
    </source>
</evidence>
<name>A0ABW0H2V3_9HYPH</name>
<keyword evidence="10" id="KW-1185">Reference proteome</keyword>
<organism evidence="9 10">
    <name type="scientific">Aquamicrobium segne</name>
    <dbReference type="NCBI Taxonomy" id="469547"/>
    <lineage>
        <taxon>Bacteria</taxon>
        <taxon>Pseudomonadati</taxon>
        <taxon>Pseudomonadota</taxon>
        <taxon>Alphaproteobacteria</taxon>
        <taxon>Hyphomicrobiales</taxon>
        <taxon>Phyllobacteriaceae</taxon>
        <taxon>Aquamicrobium</taxon>
    </lineage>
</organism>
<feature type="transmembrane region" description="Helical" evidence="7">
    <location>
        <begin position="245"/>
        <end position="265"/>
    </location>
</feature>
<dbReference type="SMART" id="SM00267">
    <property type="entry name" value="GGDEF"/>
    <property type="match status" value="1"/>
</dbReference>
<evidence type="ECO:0000256" key="7">
    <source>
        <dbReference type="SAM" id="Phobius"/>
    </source>
</evidence>
<dbReference type="SUPFAM" id="SSF55073">
    <property type="entry name" value="Nucleotide cyclase"/>
    <property type="match status" value="1"/>
</dbReference>